<protein>
    <submittedName>
        <fullName evidence="1">Uncharacterized protein</fullName>
    </submittedName>
</protein>
<name>A0ABY1MLB0_9PROT</name>
<evidence type="ECO:0000313" key="2">
    <source>
        <dbReference type="Proteomes" id="UP000193925"/>
    </source>
</evidence>
<evidence type="ECO:0000313" key="1">
    <source>
        <dbReference type="EMBL" id="SMH64568.1"/>
    </source>
</evidence>
<gene>
    <name evidence="1" type="ORF">AFERRI_10601</name>
</gene>
<dbReference type="Proteomes" id="UP000193925">
    <property type="component" value="Chromosome AFERRI"/>
</dbReference>
<proteinExistence type="predicted"/>
<dbReference type="EMBL" id="LT841305">
    <property type="protein sequence ID" value="SMH64568.1"/>
    <property type="molecule type" value="Genomic_DNA"/>
</dbReference>
<keyword evidence="2" id="KW-1185">Reference proteome</keyword>
<sequence length="85" mass="9549">MANRSVSLLDVKMVSRRSRRAMRVWIWVIRFCLTACAWDAAADLAVVVVEDEDVAAVVDAIANGAASKRTIIGKLDKRWFMQKLL</sequence>
<organism evidence="1 2">
    <name type="scientific">Acidithiobacillus ferrivorans</name>
    <dbReference type="NCBI Taxonomy" id="160808"/>
    <lineage>
        <taxon>Bacteria</taxon>
        <taxon>Pseudomonadati</taxon>
        <taxon>Pseudomonadota</taxon>
        <taxon>Acidithiobacillia</taxon>
        <taxon>Acidithiobacillales</taxon>
        <taxon>Acidithiobacillaceae</taxon>
        <taxon>Acidithiobacillus</taxon>
    </lineage>
</organism>
<accession>A0ABY1MLB0</accession>
<reference evidence="1 2" key="1">
    <citation type="submission" date="2017-03" db="EMBL/GenBank/DDBJ databases">
        <authorList>
            <person name="Regsiter A."/>
            <person name="William W."/>
        </authorList>
    </citation>
    <scope>NUCLEOTIDE SEQUENCE [LARGE SCALE GENOMIC DNA]</scope>
    <source>
        <strain evidence="1">PRJEB5721</strain>
    </source>
</reference>